<dbReference type="STRING" id="301148.B4135_2457"/>
<proteinExistence type="predicted"/>
<keyword evidence="2" id="KW-0175">Coiled coil</keyword>
<protein>
    <recommendedName>
        <fullName evidence="3">HTH merR-type domain-containing protein</fullName>
    </recommendedName>
</protein>
<accession>A0A150LYW0</accession>
<dbReference type="GO" id="GO:0003700">
    <property type="term" value="F:DNA-binding transcription factor activity"/>
    <property type="evidence" value="ECO:0007669"/>
    <property type="project" value="InterPro"/>
</dbReference>
<feature type="coiled-coil region" evidence="2">
    <location>
        <begin position="83"/>
        <end position="117"/>
    </location>
</feature>
<name>A0A150LYW0_9BACI</name>
<dbReference type="RefSeq" id="WP_061569140.1">
    <property type="nucleotide sequence ID" value="NZ_LQYT01000056.1"/>
</dbReference>
<dbReference type="InterPro" id="IPR047057">
    <property type="entry name" value="MerR_fam"/>
</dbReference>
<dbReference type="Pfam" id="PF13411">
    <property type="entry name" value="MerR_1"/>
    <property type="match status" value="1"/>
</dbReference>
<evidence type="ECO:0000313" key="4">
    <source>
        <dbReference type="EMBL" id="KYD17435.1"/>
    </source>
</evidence>
<dbReference type="PANTHER" id="PTHR30204:SF96">
    <property type="entry name" value="CHROMOSOME-ANCHORING PROTEIN RACA"/>
    <property type="match status" value="1"/>
</dbReference>
<gene>
    <name evidence="4" type="ORF">B4135_2457</name>
</gene>
<dbReference type="SUPFAM" id="SSF46955">
    <property type="entry name" value="Putative DNA-binding domain"/>
    <property type="match status" value="1"/>
</dbReference>
<dbReference type="SMART" id="SM00422">
    <property type="entry name" value="HTH_MERR"/>
    <property type="match status" value="1"/>
</dbReference>
<dbReference type="CDD" id="cd01106">
    <property type="entry name" value="HTH_TipAL-Mta"/>
    <property type="match status" value="1"/>
</dbReference>
<dbReference type="OrthoDB" id="1894615at2"/>
<keyword evidence="1" id="KW-0238">DNA-binding</keyword>
<dbReference type="InterPro" id="IPR000551">
    <property type="entry name" value="MerR-type_HTH_dom"/>
</dbReference>
<evidence type="ECO:0000259" key="3">
    <source>
        <dbReference type="PROSITE" id="PS50937"/>
    </source>
</evidence>
<dbReference type="InterPro" id="IPR009061">
    <property type="entry name" value="DNA-bd_dom_put_sf"/>
</dbReference>
<organism evidence="4 5">
    <name type="scientific">Caldibacillus debilis</name>
    <dbReference type="NCBI Taxonomy" id="301148"/>
    <lineage>
        <taxon>Bacteria</taxon>
        <taxon>Bacillati</taxon>
        <taxon>Bacillota</taxon>
        <taxon>Bacilli</taxon>
        <taxon>Bacillales</taxon>
        <taxon>Bacillaceae</taxon>
        <taxon>Caldibacillus</taxon>
    </lineage>
</organism>
<dbReference type="PRINTS" id="PR00040">
    <property type="entry name" value="HTHMERR"/>
</dbReference>
<evidence type="ECO:0000256" key="2">
    <source>
        <dbReference type="SAM" id="Coils"/>
    </source>
</evidence>
<evidence type="ECO:0000313" key="5">
    <source>
        <dbReference type="Proteomes" id="UP000075683"/>
    </source>
</evidence>
<reference evidence="4 5" key="1">
    <citation type="submission" date="2016-01" db="EMBL/GenBank/DDBJ databases">
        <title>Draft Genome Sequences of Seven Thermophilic Sporeformers Isolated from Foods.</title>
        <authorList>
            <person name="Berendsen E.M."/>
            <person name="Wells-Bennik M.H."/>
            <person name="Krawcyk A.O."/>
            <person name="De Jong A."/>
            <person name="Holsappel S."/>
            <person name="Eijlander R.T."/>
            <person name="Kuipers O.P."/>
        </authorList>
    </citation>
    <scope>NUCLEOTIDE SEQUENCE [LARGE SCALE GENOMIC DNA]</scope>
    <source>
        <strain evidence="4 5">B4135</strain>
    </source>
</reference>
<dbReference type="PROSITE" id="PS50937">
    <property type="entry name" value="HTH_MERR_2"/>
    <property type="match status" value="1"/>
</dbReference>
<dbReference type="Gene3D" id="1.10.1660.10">
    <property type="match status" value="1"/>
</dbReference>
<sequence>MNREKRYSIGEFSEKAGLSKRTLHYYEEIGLLKPARDEKTGRRFYSDRDIATLQKITALKFLGFSLKEIRRWFRVPKYDFTLLTSLKIQLKIFEEKKEQIETVIRSLRRIIRILEEEGEIDSLTLMSLIHSMQTEKDLKEQMGKLLPEEFVKELFDRDEREISELDKSFVQLTKEAKRLMGRPAEDPEVQAMLDKYFRATLDYVGEKVLQELGKLKEIELQAIDQQLPSPFTREEEEWLAKAMEHYMRSNPSVFHERTEG</sequence>
<dbReference type="AlphaFoldDB" id="A0A150LYW0"/>
<dbReference type="Proteomes" id="UP000075683">
    <property type="component" value="Unassembled WGS sequence"/>
</dbReference>
<dbReference type="Gene3D" id="6.10.250.360">
    <property type="match status" value="1"/>
</dbReference>
<dbReference type="PANTHER" id="PTHR30204">
    <property type="entry name" value="REDOX-CYCLING DRUG-SENSING TRANSCRIPTIONAL ACTIVATOR SOXR"/>
    <property type="match status" value="1"/>
</dbReference>
<dbReference type="EMBL" id="LQYT01000056">
    <property type="protein sequence ID" value="KYD17435.1"/>
    <property type="molecule type" value="Genomic_DNA"/>
</dbReference>
<evidence type="ECO:0000256" key="1">
    <source>
        <dbReference type="ARBA" id="ARBA00023125"/>
    </source>
</evidence>
<comment type="caution">
    <text evidence="4">The sequence shown here is derived from an EMBL/GenBank/DDBJ whole genome shotgun (WGS) entry which is preliminary data.</text>
</comment>
<dbReference type="PROSITE" id="PS00552">
    <property type="entry name" value="HTH_MERR_1"/>
    <property type="match status" value="1"/>
</dbReference>
<dbReference type="GO" id="GO:0003677">
    <property type="term" value="F:DNA binding"/>
    <property type="evidence" value="ECO:0007669"/>
    <property type="project" value="UniProtKB-KW"/>
</dbReference>
<feature type="domain" description="HTH merR-type" evidence="3">
    <location>
        <begin position="6"/>
        <end position="75"/>
    </location>
</feature>